<comment type="function">
    <text evidence="1">May be involved in transcriptional regulation.</text>
</comment>
<feature type="domain" description="KRAB" evidence="16">
    <location>
        <begin position="225"/>
        <end position="301"/>
    </location>
</feature>
<keyword evidence="3" id="KW-0479">Metal-binding</keyword>
<dbReference type="FunFam" id="3.30.160.60:FF:002891">
    <property type="entry name" value="zinc finger protein 75A-like isoform X1"/>
    <property type="match status" value="1"/>
</dbReference>
<keyword evidence="10 12" id="KW-0539">Nucleus</keyword>
<protein>
    <submittedName>
        <fullName evidence="18">Zinc finger protein 75A isoform X1</fullName>
    </submittedName>
</protein>
<dbReference type="Proteomes" id="UP001165780">
    <property type="component" value="Unplaced"/>
</dbReference>
<dbReference type="InterPro" id="IPR003309">
    <property type="entry name" value="SCAN_dom"/>
</dbReference>
<feature type="domain" description="C2H2-type" evidence="14">
    <location>
        <begin position="594"/>
        <end position="621"/>
    </location>
</feature>
<evidence type="ECO:0000256" key="13">
    <source>
        <dbReference type="SAM" id="MobiDB-lite"/>
    </source>
</evidence>
<evidence type="ECO:0000256" key="8">
    <source>
        <dbReference type="ARBA" id="ARBA00023125"/>
    </source>
</evidence>
<dbReference type="AlphaFoldDB" id="A0A9W2UUY6"/>
<dbReference type="PROSITE" id="PS50805">
    <property type="entry name" value="KRAB"/>
    <property type="match status" value="3"/>
</dbReference>
<evidence type="ECO:0000256" key="12">
    <source>
        <dbReference type="PROSITE-ProRule" id="PRU00187"/>
    </source>
</evidence>
<dbReference type="InterPro" id="IPR038269">
    <property type="entry name" value="SCAN_sf"/>
</dbReference>
<dbReference type="RefSeq" id="XP_053749995.1">
    <property type="nucleotide sequence ID" value="XM_053894020.1"/>
</dbReference>
<feature type="compositionally biased region" description="Basic and acidic residues" evidence="13">
    <location>
        <begin position="488"/>
        <end position="498"/>
    </location>
</feature>
<feature type="domain" description="C2H2-type" evidence="14">
    <location>
        <begin position="622"/>
        <end position="645"/>
    </location>
</feature>
<dbReference type="Gene3D" id="1.10.4020.10">
    <property type="entry name" value="DNA breaking-rejoining enzymes"/>
    <property type="match status" value="1"/>
</dbReference>
<evidence type="ECO:0000256" key="7">
    <source>
        <dbReference type="ARBA" id="ARBA00023015"/>
    </source>
</evidence>
<comment type="subcellular location">
    <subcellularLocation>
        <location evidence="12">Nucleus</location>
    </subcellularLocation>
</comment>
<dbReference type="CDD" id="cd07936">
    <property type="entry name" value="SCAN"/>
    <property type="match status" value="1"/>
</dbReference>
<dbReference type="Pfam" id="PF00096">
    <property type="entry name" value="zf-C2H2"/>
    <property type="match status" value="4"/>
</dbReference>
<sequence>MMVDMKVADCLSPQIRALWECKGPEIESSSHSKKYTPQTDRLSPESCREHFRNFHYRDAPGPREVVGRLQEFCRQWLRPEIHSKEQILELLVLEQFVTILPTDTQSRIRKDHLQSIEEAVTLVEHLERESGQTRNRVAIQELGKEAVLLRETAESQPVGLAQDEEFWNTYQGLQEQLSGNTHKESEPVCERAVPVHQILAFSEKTNTKDWTVAPELVLPESQSSLTFEEVAMYFSQEEWELLDPTQKALYNDVMRENYETVISLAVPAHQILAFPEQTITKDWTVAPELVLPESQISLTFEEVAMYFSQEEWEFLDPTQKALYNDVMRENYETVISLAVPVHQILAFSEKTNAKDWTVAPELVLPKSQSLLTFEEVAMYFSQEEWEFLDPTQEALYNDVMRENYETVISLALFVLPKPKVISYLEQGEEPWVQGSTELKDSPGELPTGIKHKSDTENHQPICVSDLEIQAPGDIVSKKARAKVPQKTTGKENHGDTHRMGKWHQEFPVNQTKELSIWEDELQRLMDLHKKARAVEKPFTCQECRKNFRLTSDLTKHKKIHTEVKPYKCQHCGKSFRGKSDLNKHVSIHQGIKPYKCSWCGKSFSQNSNLRTHQRTHTGEKPFMCYVCGKKFSQNSHLTKHRRTHM</sequence>
<evidence type="ECO:0000256" key="2">
    <source>
        <dbReference type="ARBA" id="ARBA00006991"/>
    </source>
</evidence>
<dbReference type="InterPro" id="IPR001909">
    <property type="entry name" value="KRAB"/>
</dbReference>
<dbReference type="FunFam" id="1.10.4020.10:FF:000001">
    <property type="entry name" value="zinc finger protein 263 isoform X1"/>
    <property type="match status" value="1"/>
</dbReference>
<keyword evidence="6" id="KW-0862">Zinc</keyword>
<dbReference type="SMART" id="SM00431">
    <property type="entry name" value="SCAN"/>
    <property type="match status" value="1"/>
</dbReference>
<dbReference type="InterPro" id="IPR036236">
    <property type="entry name" value="Znf_C2H2_sf"/>
</dbReference>
<keyword evidence="17" id="KW-1185">Reference proteome</keyword>
<evidence type="ECO:0000256" key="4">
    <source>
        <dbReference type="ARBA" id="ARBA00022737"/>
    </source>
</evidence>
<evidence type="ECO:0000256" key="5">
    <source>
        <dbReference type="ARBA" id="ARBA00022771"/>
    </source>
</evidence>
<dbReference type="Gene3D" id="6.10.140.140">
    <property type="match status" value="3"/>
</dbReference>
<feature type="domain" description="C2H2-type" evidence="14">
    <location>
        <begin position="538"/>
        <end position="565"/>
    </location>
</feature>
<name>A0A9W2UUY6_PANPR</name>
<keyword evidence="9" id="KW-0804">Transcription</keyword>
<keyword evidence="4" id="KW-0677">Repeat</keyword>
<feature type="domain" description="C2H2-type" evidence="14">
    <location>
        <begin position="566"/>
        <end position="593"/>
    </location>
</feature>
<dbReference type="Pfam" id="PF01352">
    <property type="entry name" value="KRAB"/>
    <property type="match status" value="3"/>
</dbReference>
<dbReference type="Gene3D" id="3.30.160.60">
    <property type="entry name" value="Classic Zinc Finger"/>
    <property type="match status" value="4"/>
</dbReference>
<dbReference type="InterPro" id="IPR050169">
    <property type="entry name" value="Krueppel_C2H2_ZnF"/>
</dbReference>
<accession>A0A9W2UUY6</accession>
<dbReference type="PANTHER" id="PTHR23232">
    <property type="entry name" value="KRAB DOMAIN C2H2 ZINC FINGER"/>
    <property type="match status" value="1"/>
</dbReference>
<evidence type="ECO:0000256" key="6">
    <source>
        <dbReference type="ARBA" id="ARBA00022833"/>
    </source>
</evidence>
<dbReference type="InterPro" id="IPR036051">
    <property type="entry name" value="KRAB_dom_sf"/>
</dbReference>
<feature type="region of interest" description="Disordered" evidence="13">
    <location>
        <begin position="478"/>
        <end position="498"/>
    </location>
</feature>
<dbReference type="GO" id="GO:0005634">
    <property type="term" value="C:nucleus"/>
    <property type="evidence" value="ECO:0007669"/>
    <property type="project" value="UniProtKB-SubCell"/>
</dbReference>
<evidence type="ECO:0000313" key="17">
    <source>
        <dbReference type="Proteomes" id="UP001165780"/>
    </source>
</evidence>
<gene>
    <name evidence="18" type="primary">ZNF75A</name>
</gene>
<evidence type="ECO:0000256" key="3">
    <source>
        <dbReference type="ARBA" id="ARBA00022723"/>
    </source>
</evidence>
<dbReference type="GO" id="GO:0003677">
    <property type="term" value="F:DNA binding"/>
    <property type="evidence" value="ECO:0007669"/>
    <property type="project" value="UniProtKB-KW"/>
</dbReference>
<dbReference type="SUPFAM" id="SSF47353">
    <property type="entry name" value="Retrovirus capsid dimerization domain-like"/>
    <property type="match status" value="1"/>
</dbReference>
<evidence type="ECO:0000313" key="18">
    <source>
        <dbReference type="RefSeq" id="XP_053749995.1"/>
    </source>
</evidence>
<evidence type="ECO:0000256" key="11">
    <source>
        <dbReference type="PROSITE-ProRule" id="PRU00042"/>
    </source>
</evidence>
<evidence type="ECO:0000256" key="1">
    <source>
        <dbReference type="ARBA" id="ARBA00003767"/>
    </source>
</evidence>
<evidence type="ECO:0000259" key="16">
    <source>
        <dbReference type="PROSITE" id="PS50805"/>
    </source>
</evidence>
<feature type="domain" description="SCAN box" evidence="15">
    <location>
        <begin position="48"/>
        <end position="129"/>
    </location>
</feature>
<dbReference type="SUPFAM" id="SSF57667">
    <property type="entry name" value="beta-beta-alpha zinc fingers"/>
    <property type="match status" value="2"/>
</dbReference>
<organism evidence="17 18">
    <name type="scientific">Panthera pardus</name>
    <name type="common">Leopard</name>
    <name type="synonym">Felis pardus</name>
    <dbReference type="NCBI Taxonomy" id="9691"/>
    <lineage>
        <taxon>Eukaryota</taxon>
        <taxon>Metazoa</taxon>
        <taxon>Chordata</taxon>
        <taxon>Craniata</taxon>
        <taxon>Vertebrata</taxon>
        <taxon>Euteleostomi</taxon>
        <taxon>Mammalia</taxon>
        <taxon>Eutheria</taxon>
        <taxon>Laurasiatheria</taxon>
        <taxon>Carnivora</taxon>
        <taxon>Feliformia</taxon>
        <taxon>Felidae</taxon>
        <taxon>Pantherinae</taxon>
        <taxon>Panthera</taxon>
    </lineage>
</organism>
<evidence type="ECO:0000256" key="10">
    <source>
        <dbReference type="ARBA" id="ARBA00023242"/>
    </source>
</evidence>
<dbReference type="GO" id="GO:0008270">
    <property type="term" value="F:zinc ion binding"/>
    <property type="evidence" value="ECO:0007669"/>
    <property type="project" value="UniProtKB-KW"/>
</dbReference>
<feature type="domain" description="KRAB" evidence="16">
    <location>
        <begin position="371"/>
        <end position="443"/>
    </location>
</feature>
<dbReference type="SUPFAM" id="SSF109640">
    <property type="entry name" value="KRAB domain (Kruppel-associated box)"/>
    <property type="match status" value="3"/>
</dbReference>
<dbReference type="CDD" id="cd07765">
    <property type="entry name" value="KRAB_A-box"/>
    <property type="match status" value="3"/>
</dbReference>
<proteinExistence type="inferred from homology"/>
<dbReference type="PROSITE" id="PS50804">
    <property type="entry name" value="SCAN_BOX"/>
    <property type="match status" value="1"/>
</dbReference>
<dbReference type="PROSITE" id="PS00028">
    <property type="entry name" value="ZINC_FINGER_C2H2_1"/>
    <property type="match status" value="4"/>
</dbReference>
<dbReference type="CTD" id="7627"/>
<feature type="domain" description="KRAB" evidence="16">
    <location>
        <begin position="298"/>
        <end position="369"/>
    </location>
</feature>
<evidence type="ECO:0000256" key="9">
    <source>
        <dbReference type="ARBA" id="ARBA00023163"/>
    </source>
</evidence>
<keyword evidence="8" id="KW-0238">DNA-binding</keyword>
<dbReference type="SMART" id="SM00349">
    <property type="entry name" value="KRAB"/>
    <property type="match status" value="3"/>
</dbReference>
<dbReference type="GeneID" id="109278215"/>
<comment type="similarity">
    <text evidence="2">Belongs to the krueppel C2H2-type zinc-finger protein family.</text>
</comment>
<keyword evidence="7" id="KW-0805">Transcription regulation</keyword>
<keyword evidence="5 11" id="KW-0863">Zinc-finger</keyword>
<dbReference type="GO" id="GO:0006355">
    <property type="term" value="P:regulation of DNA-templated transcription"/>
    <property type="evidence" value="ECO:0007669"/>
    <property type="project" value="InterPro"/>
</dbReference>
<reference evidence="18" key="1">
    <citation type="submission" date="2025-08" db="UniProtKB">
        <authorList>
            <consortium name="RefSeq"/>
        </authorList>
    </citation>
    <scope>IDENTIFICATION</scope>
    <source>
        <tissue evidence="18">Whole blood</tissue>
    </source>
</reference>
<dbReference type="SMART" id="SM00355">
    <property type="entry name" value="ZnF_C2H2"/>
    <property type="match status" value="4"/>
</dbReference>
<dbReference type="FunFam" id="3.30.160.60:FF:001005">
    <property type="entry name" value="Zinc finger protein 75A"/>
    <property type="match status" value="1"/>
</dbReference>
<dbReference type="InterPro" id="IPR013087">
    <property type="entry name" value="Znf_C2H2_type"/>
</dbReference>
<dbReference type="Pfam" id="PF02023">
    <property type="entry name" value="SCAN"/>
    <property type="match status" value="1"/>
</dbReference>
<dbReference type="FunFam" id="3.30.160.60:FF:000557">
    <property type="entry name" value="zinc finger and SCAN domain-containing protein 29"/>
    <property type="match status" value="1"/>
</dbReference>
<dbReference type="PROSITE" id="PS50157">
    <property type="entry name" value="ZINC_FINGER_C2H2_2"/>
    <property type="match status" value="4"/>
</dbReference>
<dbReference type="FunFam" id="3.30.160.60:FF:002625">
    <property type="entry name" value="zinc finger protein 75A-like isoform X1"/>
    <property type="match status" value="1"/>
</dbReference>
<evidence type="ECO:0000259" key="15">
    <source>
        <dbReference type="PROSITE" id="PS50804"/>
    </source>
</evidence>
<evidence type="ECO:0000259" key="14">
    <source>
        <dbReference type="PROSITE" id="PS50157"/>
    </source>
</evidence>
<dbReference type="PANTHER" id="PTHR23232:SF142">
    <property type="entry name" value="GASTRULA ZINC FINGER PROTEIN XLCGF57.1-LIKE-RELATED"/>
    <property type="match status" value="1"/>
</dbReference>